<feature type="compositionally biased region" description="Basic residues" evidence="1">
    <location>
        <begin position="23"/>
        <end position="35"/>
    </location>
</feature>
<keyword evidence="3" id="KW-1185">Reference proteome</keyword>
<dbReference type="Proteomes" id="UP000019678">
    <property type="component" value="Unassembled WGS sequence"/>
</dbReference>
<evidence type="ECO:0000313" key="3">
    <source>
        <dbReference type="Proteomes" id="UP000019678"/>
    </source>
</evidence>
<dbReference type="AlphaFoldDB" id="A0A017SVW0"/>
<dbReference type="EMBL" id="ASRX01000110">
    <property type="protein sequence ID" value="EYF00446.1"/>
    <property type="molecule type" value="Genomic_DNA"/>
</dbReference>
<feature type="region of interest" description="Disordered" evidence="1">
    <location>
        <begin position="1"/>
        <end position="51"/>
    </location>
</feature>
<reference evidence="2 3" key="1">
    <citation type="submission" date="2013-05" db="EMBL/GenBank/DDBJ databases">
        <title>Genome assembly of Chondromyces apiculatus DSM 436.</title>
        <authorList>
            <person name="Sharma G."/>
            <person name="Khatri I."/>
            <person name="Kaur C."/>
            <person name="Mayilraj S."/>
            <person name="Subramanian S."/>
        </authorList>
    </citation>
    <scope>NUCLEOTIDE SEQUENCE [LARGE SCALE GENOMIC DNA]</scope>
    <source>
        <strain evidence="2 3">DSM 436</strain>
    </source>
</reference>
<proteinExistence type="predicted"/>
<name>A0A017SVW0_9BACT</name>
<organism evidence="2 3">
    <name type="scientific">Chondromyces apiculatus DSM 436</name>
    <dbReference type="NCBI Taxonomy" id="1192034"/>
    <lineage>
        <taxon>Bacteria</taxon>
        <taxon>Pseudomonadati</taxon>
        <taxon>Myxococcota</taxon>
        <taxon>Polyangia</taxon>
        <taxon>Polyangiales</taxon>
        <taxon>Polyangiaceae</taxon>
        <taxon>Chondromyces</taxon>
    </lineage>
</organism>
<evidence type="ECO:0000313" key="2">
    <source>
        <dbReference type="EMBL" id="EYF00446.1"/>
    </source>
</evidence>
<comment type="caution">
    <text evidence="2">The sequence shown here is derived from an EMBL/GenBank/DDBJ whole genome shotgun (WGS) entry which is preliminary data.</text>
</comment>
<evidence type="ECO:0000256" key="1">
    <source>
        <dbReference type="SAM" id="MobiDB-lite"/>
    </source>
</evidence>
<gene>
    <name evidence="2" type="ORF">CAP_0815</name>
</gene>
<accession>A0A017SVW0</accession>
<protein>
    <submittedName>
        <fullName evidence="2">Uncharacterized protein</fullName>
    </submittedName>
</protein>
<sequence>MGQRVPDQDEVTPLGHLLSQHRVGQRRPLARSKQRKPCDPRQDTSLSHGPLPSKLWFLRLRRLDWR</sequence>